<dbReference type="AlphaFoldDB" id="F9WBM1"/>
<keyword evidence="7" id="KW-0325">Glycoprotein</keyword>
<keyword evidence="3" id="KW-1003">Cell membrane</keyword>
<accession>F9WBM1</accession>
<keyword evidence="6" id="KW-0472">Membrane</keyword>
<dbReference type="Pfam" id="PF13206">
    <property type="entry name" value="VSG_B"/>
    <property type="match status" value="1"/>
</dbReference>
<evidence type="ECO:0000256" key="7">
    <source>
        <dbReference type="ARBA" id="ARBA00023180"/>
    </source>
</evidence>
<reference evidence="12" key="1">
    <citation type="submission" date="2011-07" db="EMBL/GenBank/DDBJ databases">
        <title>Divergent evolution of antigenic variation in African trypanosomes.</title>
        <authorList>
            <person name="Jackson A.P."/>
            <person name="Berry A."/>
            <person name="Allison H.C."/>
            <person name="Burton P."/>
            <person name="Anderson J."/>
            <person name="Aslett M."/>
            <person name="Brown R."/>
            <person name="Corton N."/>
            <person name="Harris D."/>
            <person name="Hauser H."/>
            <person name="Gamble J."/>
            <person name="Gilderthorp R."/>
            <person name="McQuillan J."/>
            <person name="Quail M.A."/>
            <person name="Sanders M."/>
            <person name="Van Tonder A."/>
            <person name="Ginger M.L."/>
            <person name="Donelson J.E."/>
            <person name="Field M.C."/>
            <person name="Barry J.D."/>
            <person name="Berriman M."/>
            <person name="Hertz-Fowler C."/>
        </authorList>
    </citation>
    <scope>NUCLEOTIDE SEQUENCE [LARGE SCALE GENOMIC DNA]</scope>
    <source>
        <strain evidence="12">IL3000</strain>
    </source>
</reference>
<dbReference type="InterPro" id="IPR025932">
    <property type="entry name" value="Trypano_VSG_B_N_dom"/>
</dbReference>
<dbReference type="GO" id="GO:0098552">
    <property type="term" value="C:side of membrane"/>
    <property type="evidence" value="ECO:0007669"/>
    <property type="project" value="UniProtKB-KW"/>
</dbReference>
<dbReference type="GO" id="GO:0005886">
    <property type="term" value="C:plasma membrane"/>
    <property type="evidence" value="ECO:0007669"/>
    <property type="project" value="UniProtKB-SubCell"/>
</dbReference>
<dbReference type="Proteomes" id="UP000000702">
    <property type="component" value="Unassembled WGS sequence"/>
</dbReference>
<evidence type="ECO:0000256" key="5">
    <source>
        <dbReference type="ARBA" id="ARBA00022729"/>
    </source>
</evidence>
<evidence type="ECO:0000256" key="6">
    <source>
        <dbReference type="ARBA" id="ARBA00023136"/>
    </source>
</evidence>
<name>F9WBM1_TRYCI</name>
<evidence type="ECO:0000256" key="8">
    <source>
        <dbReference type="ARBA" id="ARBA00023288"/>
    </source>
</evidence>
<keyword evidence="12" id="KW-1185">Reference proteome</keyword>
<feature type="domain" description="Trypanosome variant surface glycoprotein B-type N-terminal" evidence="10">
    <location>
        <begin position="34"/>
        <end position="250"/>
    </location>
</feature>
<keyword evidence="4" id="KW-0336">GPI-anchor</keyword>
<comment type="function">
    <text evidence="1">VSG forms a coat on the surface of the parasite. The trypanosome evades the immune response of the host by expressing a series of antigenically distinct VSGs from an estimated 1000 VSG genes.</text>
</comment>
<protein>
    <submittedName>
        <fullName evidence="11">Variant surface glycoprotein</fullName>
    </submittedName>
</protein>
<feature type="region of interest" description="Disordered" evidence="9">
    <location>
        <begin position="293"/>
        <end position="339"/>
    </location>
</feature>
<evidence type="ECO:0000259" key="10">
    <source>
        <dbReference type="Pfam" id="PF13206"/>
    </source>
</evidence>
<evidence type="ECO:0000313" key="12">
    <source>
        <dbReference type="Proteomes" id="UP000000702"/>
    </source>
</evidence>
<reference evidence="11 12" key="2">
    <citation type="journal article" date="2012" name="Proc. Natl. Acad. Sci. U.S.A.">
        <title>Antigenic diversity is generated by distinct evolutionary mechanisms in African trypanosome species.</title>
        <authorList>
            <person name="Jackson A.P."/>
            <person name="Berry A."/>
            <person name="Aslett M."/>
            <person name="Allison H.C."/>
            <person name="Burton P."/>
            <person name="Vavrova-Anderson J."/>
            <person name="Brown R."/>
            <person name="Browne H."/>
            <person name="Corton N."/>
            <person name="Hauser H."/>
            <person name="Gamble J."/>
            <person name="Gilderthorp R."/>
            <person name="Marcello L."/>
            <person name="McQuillan J."/>
            <person name="Otto T.D."/>
            <person name="Quail M.A."/>
            <person name="Sanders M.J."/>
            <person name="van Tonder A."/>
            <person name="Ginger M.L."/>
            <person name="Field M.C."/>
            <person name="Barry J.D."/>
            <person name="Hertz-Fowler C."/>
            <person name="Berriman M."/>
        </authorList>
    </citation>
    <scope>NUCLEOTIDE SEQUENCE [LARGE SCALE GENOMIC DNA]</scope>
    <source>
        <strain evidence="11 12">IL3000</strain>
    </source>
</reference>
<gene>
    <name evidence="11" type="ORF">TCIL3000_0_52530</name>
</gene>
<organism evidence="11 12">
    <name type="scientific">Trypanosoma congolense (strain IL3000)</name>
    <dbReference type="NCBI Taxonomy" id="1068625"/>
    <lineage>
        <taxon>Eukaryota</taxon>
        <taxon>Discoba</taxon>
        <taxon>Euglenozoa</taxon>
        <taxon>Kinetoplastea</taxon>
        <taxon>Metakinetoplastina</taxon>
        <taxon>Trypanosomatida</taxon>
        <taxon>Trypanosomatidae</taxon>
        <taxon>Trypanosoma</taxon>
        <taxon>Nannomonas</taxon>
    </lineage>
</organism>
<evidence type="ECO:0000256" key="1">
    <source>
        <dbReference type="ARBA" id="ARBA00002523"/>
    </source>
</evidence>
<keyword evidence="5" id="KW-0732">Signal</keyword>
<feature type="non-terminal residue" evidence="11">
    <location>
        <position position="1"/>
    </location>
</feature>
<keyword evidence="8" id="KW-0449">Lipoprotein</keyword>
<evidence type="ECO:0000256" key="4">
    <source>
        <dbReference type="ARBA" id="ARBA00022622"/>
    </source>
</evidence>
<proteinExistence type="predicted"/>
<dbReference type="VEuPathDB" id="TriTrypDB:TcIL3000_0_52530"/>
<evidence type="ECO:0000256" key="2">
    <source>
        <dbReference type="ARBA" id="ARBA00004609"/>
    </source>
</evidence>
<comment type="subcellular location">
    <subcellularLocation>
        <location evidence="2">Cell membrane</location>
        <topology evidence="2">Lipid-anchor</topology>
        <topology evidence="2">GPI-anchor</topology>
    </subcellularLocation>
</comment>
<dbReference type="EMBL" id="CAEQ01001598">
    <property type="protein sequence ID" value="CCD14654.1"/>
    <property type="molecule type" value="Genomic_DNA"/>
</dbReference>
<evidence type="ECO:0000256" key="9">
    <source>
        <dbReference type="SAM" id="MobiDB-lite"/>
    </source>
</evidence>
<evidence type="ECO:0000313" key="11">
    <source>
        <dbReference type="EMBL" id="CCD14654.1"/>
    </source>
</evidence>
<comment type="caution">
    <text evidence="11">The sequence shown here is derived from an EMBL/GenBank/DDBJ whole genome shotgun (WGS) entry which is preliminary data.</text>
</comment>
<sequence length="378" mass="41835">FLWRKFSILWVETKHSDKGGFLLCNVFKAATGVLRNEKNKPQLKDAIYGAKGGTKFRDDGSIETRGNCVGTLSGRSVLCDYHKNSGRVGLGLGKNGCFAESLVGTFFCVCTPGDESTQGLCGLKEFGSVGTWSGRFSGIKLNETLFKDVWKKLNKTCNDDSEGEQDYKKQLENLKTATEAVRKRIERSHVSGFFLLGQGTSFPCSGETNKNICAAYQAKGGKPYVPWLDKIELVLRDLIDATAYINSAPALEAPRPGTTEQNRENEEAALVMQIGENEEAQGPTVRFPHIQMETDNQTGDKTEKGGLTGNKGGYSRESTQRKERKPQNFQKKKQYSASCNRHQRRRLFPNTSYSATLISLAQLTNMQSTHNIPTDASL</sequence>
<evidence type="ECO:0000256" key="3">
    <source>
        <dbReference type="ARBA" id="ARBA00022475"/>
    </source>
</evidence>